<feature type="transmembrane region" description="Helical" evidence="6">
    <location>
        <begin position="250"/>
        <end position="273"/>
    </location>
</feature>
<dbReference type="PANTHER" id="PTHR23505:SF79">
    <property type="entry name" value="PROTEIN SPINSTER"/>
    <property type="match status" value="1"/>
</dbReference>
<keyword evidence="9" id="KW-1185">Reference proteome</keyword>
<feature type="transmembrane region" description="Helical" evidence="6">
    <location>
        <begin position="418"/>
        <end position="438"/>
    </location>
</feature>
<dbReference type="RefSeq" id="WP_349545357.1">
    <property type="nucleotide sequence ID" value="NZ_JAOALG010000002.1"/>
</dbReference>
<dbReference type="Proteomes" id="UP001469089">
    <property type="component" value="Unassembled WGS sequence"/>
</dbReference>
<dbReference type="Gene3D" id="1.20.1250.20">
    <property type="entry name" value="MFS general substrate transporter like domains"/>
    <property type="match status" value="2"/>
</dbReference>
<keyword evidence="2" id="KW-0813">Transport</keyword>
<feature type="transmembrane region" description="Helical" evidence="6">
    <location>
        <begin position="61"/>
        <end position="79"/>
    </location>
</feature>
<evidence type="ECO:0000256" key="2">
    <source>
        <dbReference type="ARBA" id="ARBA00022448"/>
    </source>
</evidence>
<keyword evidence="5 6" id="KW-0472">Membrane</keyword>
<dbReference type="InterPro" id="IPR011701">
    <property type="entry name" value="MFS"/>
</dbReference>
<feature type="transmembrane region" description="Helical" evidence="6">
    <location>
        <begin position="382"/>
        <end position="406"/>
    </location>
</feature>
<keyword evidence="3 6" id="KW-0812">Transmembrane</keyword>
<sequence length="472" mass="49573">MSVHDSSEQRPTLRGRWATVVLLLVCYMFSYIDRLSLSILVQPMKQTLHLSDTQIGLLQGFAFALCYAVAGLPLAWLVDRSSRVKVTAACVLIWGCATALCGAASSLGQLLVARAGTAVAEAGLPPAAISLFGDLFPPRMLPRVSAIFVLAPYIGGGLALVIAGGALGFFSSSPWLATIGLLPWQAVFIAIGTPGLLLSIAVLLILKEPARREPTLFQSGLESPNSASDYAQIPTMWNTVRFLFAKSTFFPLYFIAFIFIVGMFYACATWFPTSLVRQFHLTPSVAGHLCGPVLMGAGIVGTLLSQLLVSGLSDDTVNLRVLAVMSGASILMIPAALLLVYATSPLQMLACYAALVALSAIVTAAMAVPLQLGVPNRMRGKAVSLFALVSSLLGGGGGPLVVGWLADHVFHQENAVSASLSATCSAFAIVAAVLFLLARRTIAGSHANAISTKISTGTWKQPPGKPQINGDT</sequence>
<evidence type="ECO:0000256" key="5">
    <source>
        <dbReference type="ARBA" id="ARBA00023136"/>
    </source>
</evidence>
<comment type="subcellular location">
    <subcellularLocation>
        <location evidence="1">Membrane</location>
        <topology evidence="1">Multi-pass membrane protein</topology>
    </subcellularLocation>
</comment>
<comment type="caution">
    <text evidence="8">The sequence shown here is derived from an EMBL/GenBank/DDBJ whole genome shotgun (WGS) entry which is preliminary data.</text>
</comment>
<accession>A0ABV1LYS0</accession>
<feature type="transmembrane region" description="Helical" evidence="6">
    <location>
        <begin position="347"/>
        <end position="370"/>
    </location>
</feature>
<feature type="transmembrane region" description="Helical" evidence="6">
    <location>
        <begin position="182"/>
        <end position="206"/>
    </location>
</feature>
<keyword evidence="4 6" id="KW-1133">Transmembrane helix</keyword>
<evidence type="ECO:0000259" key="7">
    <source>
        <dbReference type="PROSITE" id="PS50850"/>
    </source>
</evidence>
<evidence type="ECO:0000256" key="4">
    <source>
        <dbReference type="ARBA" id="ARBA00022989"/>
    </source>
</evidence>
<dbReference type="Pfam" id="PF07690">
    <property type="entry name" value="MFS_1"/>
    <property type="match status" value="1"/>
</dbReference>
<evidence type="ECO:0000313" key="9">
    <source>
        <dbReference type="Proteomes" id="UP001469089"/>
    </source>
</evidence>
<feature type="transmembrane region" description="Helical" evidence="6">
    <location>
        <begin position="321"/>
        <end position="341"/>
    </location>
</feature>
<feature type="domain" description="Major facilitator superfamily (MFS) profile" evidence="7">
    <location>
        <begin position="19"/>
        <end position="443"/>
    </location>
</feature>
<feature type="transmembrane region" description="Helical" evidence="6">
    <location>
        <begin position="285"/>
        <end position="309"/>
    </location>
</feature>
<dbReference type="PANTHER" id="PTHR23505">
    <property type="entry name" value="SPINSTER"/>
    <property type="match status" value="1"/>
</dbReference>
<organism evidence="8 9">
    <name type="scientific">Paraburkholderia acidicola</name>
    <dbReference type="NCBI Taxonomy" id="1912599"/>
    <lineage>
        <taxon>Bacteria</taxon>
        <taxon>Pseudomonadati</taxon>
        <taxon>Pseudomonadota</taxon>
        <taxon>Betaproteobacteria</taxon>
        <taxon>Burkholderiales</taxon>
        <taxon>Burkholderiaceae</taxon>
        <taxon>Paraburkholderia</taxon>
    </lineage>
</organism>
<gene>
    <name evidence="8" type="ORF">N0A02_30280</name>
</gene>
<evidence type="ECO:0000256" key="6">
    <source>
        <dbReference type="SAM" id="Phobius"/>
    </source>
</evidence>
<evidence type="ECO:0000313" key="8">
    <source>
        <dbReference type="EMBL" id="MEQ5843750.1"/>
    </source>
</evidence>
<name>A0ABV1LYS0_9BURK</name>
<evidence type="ECO:0000256" key="3">
    <source>
        <dbReference type="ARBA" id="ARBA00022692"/>
    </source>
</evidence>
<dbReference type="InterPro" id="IPR036259">
    <property type="entry name" value="MFS_trans_sf"/>
</dbReference>
<evidence type="ECO:0000256" key="1">
    <source>
        <dbReference type="ARBA" id="ARBA00004141"/>
    </source>
</evidence>
<feature type="transmembrane region" description="Helical" evidence="6">
    <location>
        <begin position="20"/>
        <end position="41"/>
    </location>
</feature>
<dbReference type="InterPro" id="IPR020846">
    <property type="entry name" value="MFS_dom"/>
</dbReference>
<reference evidence="8 9" key="1">
    <citation type="journal article" date="2024" name="Chem. Sci.">
        <title>Discovery of a lagriamide polyketide by integrated genome mining, isotopic labeling, and untargeted metabolomics.</title>
        <authorList>
            <person name="Fergusson C.H."/>
            <person name="Saulog J."/>
            <person name="Paulo B.S."/>
            <person name="Wilson D.M."/>
            <person name="Liu D.Y."/>
            <person name="Morehouse N.J."/>
            <person name="Waterworth S."/>
            <person name="Barkei J."/>
            <person name="Gray C.A."/>
            <person name="Kwan J.C."/>
            <person name="Eustaquio A.S."/>
            <person name="Linington R.G."/>
        </authorList>
    </citation>
    <scope>NUCLEOTIDE SEQUENCE [LARGE SCALE GENOMIC DNA]</scope>
    <source>
        <strain evidence="8 9">RL17-338-BIF-B</strain>
    </source>
</reference>
<proteinExistence type="predicted"/>
<dbReference type="SUPFAM" id="SSF103473">
    <property type="entry name" value="MFS general substrate transporter"/>
    <property type="match status" value="1"/>
</dbReference>
<protein>
    <submittedName>
        <fullName evidence="8">MFS transporter</fullName>
    </submittedName>
</protein>
<dbReference type="PROSITE" id="PS50850">
    <property type="entry name" value="MFS"/>
    <property type="match status" value="1"/>
</dbReference>
<dbReference type="InterPro" id="IPR044770">
    <property type="entry name" value="MFS_spinster-like"/>
</dbReference>
<feature type="transmembrane region" description="Helical" evidence="6">
    <location>
        <begin position="144"/>
        <end position="170"/>
    </location>
</feature>
<dbReference type="EMBL" id="JAOALG010000002">
    <property type="protein sequence ID" value="MEQ5843750.1"/>
    <property type="molecule type" value="Genomic_DNA"/>
</dbReference>